<dbReference type="NCBIfam" id="TIGR01430">
    <property type="entry name" value="aden_deam"/>
    <property type="match status" value="1"/>
</dbReference>
<dbReference type="GO" id="GO:0046872">
    <property type="term" value="F:metal ion binding"/>
    <property type="evidence" value="ECO:0007669"/>
    <property type="project" value="UniProtKB-KW"/>
</dbReference>
<evidence type="ECO:0000256" key="4">
    <source>
        <dbReference type="ARBA" id="ARBA00022801"/>
    </source>
</evidence>
<evidence type="ECO:0000259" key="6">
    <source>
        <dbReference type="Pfam" id="PF00962"/>
    </source>
</evidence>
<keyword evidence="3" id="KW-0479">Metal-binding</keyword>
<evidence type="ECO:0000256" key="5">
    <source>
        <dbReference type="ARBA" id="ARBA00022833"/>
    </source>
</evidence>
<dbReference type="AlphaFoldDB" id="A0A2A2SIG4"/>
<dbReference type="Proteomes" id="UP000218151">
    <property type="component" value="Unassembled WGS sequence"/>
</dbReference>
<evidence type="ECO:0000256" key="3">
    <source>
        <dbReference type="ARBA" id="ARBA00022723"/>
    </source>
</evidence>
<dbReference type="SUPFAM" id="SSF51556">
    <property type="entry name" value="Metallo-dependent hydrolases"/>
    <property type="match status" value="1"/>
</dbReference>
<keyword evidence="4" id="KW-0378">Hydrolase</keyword>
<accession>A0A2A2SIG4</accession>
<dbReference type="InterPro" id="IPR032466">
    <property type="entry name" value="Metal_Hydrolase"/>
</dbReference>
<keyword evidence="5" id="KW-0862">Zinc</keyword>
<protein>
    <submittedName>
        <fullName evidence="7">Adenosine deaminase</fullName>
    </submittedName>
</protein>
<dbReference type="OrthoDB" id="105475at2"/>
<evidence type="ECO:0000256" key="2">
    <source>
        <dbReference type="ARBA" id="ARBA00006676"/>
    </source>
</evidence>
<comment type="cofactor">
    <cofactor evidence="1">
        <name>Zn(2+)</name>
        <dbReference type="ChEBI" id="CHEBI:29105"/>
    </cofactor>
</comment>
<proteinExistence type="inferred from homology"/>
<dbReference type="Gene3D" id="3.20.20.140">
    <property type="entry name" value="Metal-dependent hydrolases"/>
    <property type="match status" value="1"/>
</dbReference>
<evidence type="ECO:0000313" key="8">
    <source>
        <dbReference type="Proteomes" id="UP000218151"/>
    </source>
</evidence>
<dbReference type="GO" id="GO:0019239">
    <property type="term" value="F:deaminase activity"/>
    <property type="evidence" value="ECO:0007669"/>
    <property type="project" value="InterPro"/>
</dbReference>
<sequence length="317" mass="33781">MYVDLHVHLRGTIAPATVNRLARRNGVAIREGTLRAPGYGWHDFPSFLRVYDEVAAAIRTARDIEEVTYEHLVRVGCAGTAYVEFMLSPPHERRVGISFADQLAAVDRAADRARELTGIECCVIATAVRQLGPDAAIDSAQIAIACRSPRLVGFGLTGNERMHDAADFRPAFAIARSEGLKATAHAGEHLGPETILPAIEALGLDRVGHGVRAAESQAVMAALARLGVPLEVCLTSNIALGVCSDIGEHPIAALAEAGCVLTLGTDDPGFFSTTPAREYELAKRAISDPNIEARITRAAIAAAFCDETTKARLLGRL</sequence>
<gene>
    <name evidence="7" type="primary">add</name>
    <name evidence="7" type="ORF">CKY28_06680</name>
</gene>
<comment type="caution">
    <text evidence="7">The sequence shown here is derived from an EMBL/GenBank/DDBJ whole genome shotgun (WGS) entry which is preliminary data.</text>
</comment>
<evidence type="ECO:0000256" key="1">
    <source>
        <dbReference type="ARBA" id="ARBA00001947"/>
    </source>
</evidence>
<dbReference type="InterPro" id="IPR001365">
    <property type="entry name" value="A_deaminase_dom"/>
</dbReference>
<dbReference type="Pfam" id="PF00962">
    <property type="entry name" value="A_deaminase"/>
    <property type="match status" value="1"/>
</dbReference>
<feature type="domain" description="Adenosine deaminase" evidence="6">
    <location>
        <begin position="3"/>
        <end position="316"/>
    </location>
</feature>
<organism evidence="7 8">
    <name type="scientific">Sphingomonas lenta</name>
    <dbReference type="NCBI Taxonomy" id="1141887"/>
    <lineage>
        <taxon>Bacteria</taxon>
        <taxon>Pseudomonadati</taxon>
        <taxon>Pseudomonadota</taxon>
        <taxon>Alphaproteobacteria</taxon>
        <taxon>Sphingomonadales</taxon>
        <taxon>Sphingomonadaceae</taxon>
        <taxon>Sphingomonas</taxon>
    </lineage>
</organism>
<dbReference type="PANTHER" id="PTHR43114">
    <property type="entry name" value="ADENINE DEAMINASE"/>
    <property type="match status" value="1"/>
</dbReference>
<dbReference type="RefSeq" id="WP_095997511.1">
    <property type="nucleotide sequence ID" value="NZ_NSLI01000002.1"/>
</dbReference>
<evidence type="ECO:0000313" key="7">
    <source>
        <dbReference type="EMBL" id="PAX09013.1"/>
    </source>
</evidence>
<dbReference type="PANTHER" id="PTHR43114:SF6">
    <property type="entry name" value="ADENINE DEAMINASE"/>
    <property type="match status" value="1"/>
</dbReference>
<dbReference type="GO" id="GO:0016814">
    <property type="term" value="F:hydrolase activity, acting on carbon-nitrogen (but not peptide) bonds, in cyclic amidines"/>
    <property type="evidence" value="ECO:0007669"/>
    <property type="project" value="UniProtKB-ARBA"/>
</dbReference>
<reference evidence="8" key="1">
    <citation type="submission" date="2017-09" db="EMBL/GenBank/DDBJ databases">
        <authorList>
            <person name="Feng G."/>
            <person name="Zhu H."/>
        </authorList>
    </citation>
    <scope>NUCLEOTIDE SEQUENCE [LARGE SCALE GENOMIC DNA]</scope>
    <source>
        <strain evidence="8">1PNM-20</strain>
    </source>
</reference>
<name>A0A2A2SIG4_9SPHN</name>
<comment type="similarity">
    <text evidence="2">Belongs to the metallo-dependent hydrolases superfamily. Adenosine and AMP deaminases family.</text>
</comment>
<dbReference type="InterPro" id="IPR006330">
    <property type="entry name" value="Ado/ade_deaminase"/>
</dbReference>
<dbReference type="EMBL" id="NSLI01000002">
    <property type="protein sequence ID" value="PAX09013.1"/>
    <property type="molecule type" value="Genomic_DNA"/>
</dbReference>
<keyword evidence="8" id="KW-1185">Reference proteome</keyword>